<dbReference type="Proteomes" id="UP000292957">
    <property type="component" value="Unassembled WGS sequence"/>
</dbReference>
<dbReference type="EMBL" id="ML143444">
    <property type="protein sequence ID" value="TBU26571.1"/>
    <property type="molecule type" value="Genomic_DNA"/>
</dbReference>
<name>A0A4Q9MKH1_9APHY</name>
<sequence length="172" mass="18949">NSSRPPLLTPPTMRSLALPVEVIESVVGCCSEDTYTILAFTLTCRDLHPRSIRVLFMEVRLRNRDRLFALCDVLKARPERQPMILPQVDKEITKSLLGIGPPVTLGSFPTLDRHQTSPIVPPLSDRIHQVSLTLRISAPTEGIKHAANILAGPVAMKISTVTVFLSHDDAGR</sequence>
<accession>A0A4Q9MKH1</accession>
<feature type="non-terminal residue" evidence="1">
    <location>
        <position position="172"/>
    </location>
</feature>
<reference evidence="1" key="1">
    <citation type="submission" date="2019-01" db="EMBL/GenBank/DDBJ databases">
        <title>Draft genome sequences of three monokaryotic isolates of the white-rot basidiomycete fungus Dichomitus squalens.</title>
        <authorList>
            <consortium name="DOE Joint Genome Institute"/>
            <person name="Lopez S.C."/>
            <person name="Andreopoulos B."/>
            <person name="Pangilinan J."/>
            <person name="Lipzen A."/>
            <person name="Riley R."/>
            <person name="Ahrendt S."/>
            <person name="Ng V."/>
            <person name="Barry K."/>
            <person name="Daum C."/>
            <person name="Grigoriev I.V."/>
            <person name="Hilden K.S."/>
            <person name="Makela M.R."/>
            <person name="de Vries R.P."/>
        </authorList>
    </citation>
    <scope>NUCLEOTIDE SEQUENCE [LARGE SCALE GENOMIC DNA]</scope>
    <source>
        <strain evidence="1">OM18370.1</strain>
    </source>
</reference>
<feature type="non-terminal residue" evidence="1">
    <location>
        <position position="1"/>
    </location>
</feature>
<dbReference type="AlphaFoldDB" id="A0A4Q9MKH1"/>
<protein>
    <submittedName>
        <fullName evidence="1">Uncharacterized protein</fullName>
    </submittedName>
</protein>
<gene>
    <name evidence="1" type="ORF">BD311DRAFT_604180</name>
</gene>
<proteinExistence type="predicted"/>
<organism evidence="1">
    <name type="scientific">Dichomitus squalens</name>
    <dbReference type="NCBI Taxonomy" id="114155"/>
    <lineage>
        <taxon>Eukaryota</taxon>
        <taxon>Fungi</taxon>
        <taxon>Dikarya</taxon>
        <taxon>Basidiomycota</taxon>
        <taxon>Agaricomycotina</taxon>
        <taxon>Agaricomycetes</taxon>
        <taxon>Polyporales</taxon>
        <taxon>Polyporaceae</taxon>
        <taxon>Dichomitus</taxon>
    </lineage>
</organism>
<evidence type="ECO:0000313" key="1">
    <source>
        <dbReference type="EMBL" id="TBU26571.1"/>
    </source>
</evidence>